<dbReference type="eggNOG" id="KOG0873">
    <property type="taxonomic scope" value="Eukaryota"/>
</dbReference>
<evidence type="ECO:0000259" key="6">
    <source>
        <dbReference type="Pfam" id="PF04116"/>
    </source>
</evidence>
<dbReference type="InterPro" id="IPR050307">
    <property type="entry name" value="Sterol_Desaturase_Related"/>
</dbReference>
<dbReference type="EMBL" id="GL349454">
    <property type="protein sequence ID" value="KNC49321.1"/>
    <property type="molecule type" value="Genomic_DNA"/>
</dbReference>
<proteinExistence type="predicted"/>
<comment type="subcellular location">
    <subcellularLocation>
        <location evidence="1">Membrane</location>
    </subcellularLocation>
</comment>
<reference evidence="7 8" key="1">
    <citation type="submission" date="2010-05" db="EMBL/GenBank/DDBJ databases">
        <title>The Genome Sequence of Thecamonas trahens ATCC 50062.</title>
        <authorList>
            <consortium name="The Broad Institute Genome Sequencing Platform"/>
            <person name="Russ C."/>
            <person name="Cuomo C."/>
            <person name="Shea T."/>
            <person name="Young S.K."/>
            <person name="Zeng Q."/>
            <person name="Koehrsen M."/>
            <person name="Haas B."/>
            <person name="Borodovsky M."/>
            <person name="Guigo R."/>
            <person name="Alvarado L."/>
            <person name="Berlin A."/>
            <person name="Bochicchio J."/>
            <person name="Borenstein D."/>
            <person name="Chapman S."/>
            <person name="Chen Z."/>
            <person name="Freedman E."/>
            <person name="Gellesch M."/>
            <person name="Goldberg J."/>
            <person name="Griggs A."/>
            <person name="Gujja S."/>
            <person name="Heilman E."/>
            <person name="Heiman D."/>
            <person name="Hepburn T."/>
            <person name="Howarth C."/>
            <person name="Jen D."/>
            <person name="Larson L."/>
            <person name="Mehta T."/>
            <person name="Park D."/>
            <person name="Pearson M."/>
            <person name="Roberts A."/>
            <person name="Saif S."/>
            <person name="Shenoy N."/>
            <person name="Sisk P."/>
            <person name="Stolte C."/>
            <person name="Sykes S."/>
            <person name="Thomson T."/>
            <person name="Walk T."/>
            <person name="White J."/>
            <person name="Yandava C."/>
            <person name="Burger G."/>
            <person name="Gray M.W."/>
            <person name="Holland P.W.H."/>
            <person name="King N."/>
            <person name="Lang F.B.F."/>
            <person name="Roger A.J."/>
            <person name="Ruiz-Trillo I."/>
            <person name="Lander E."/>
            <person name="Nusbaum C."/>
        </authorList>
    </citation>
    <scope>NUCLEOTIDE SEQUENCE [LARGE SCALE GENOMIC DNA]</scope>
    <source>
        <strain evidence="7 8">ATCC 50062</strain>
    </source>
</reference>
<gene>
    <name evidence="7" type="ORF">AMSG_05319</name>
</gene>
<evidence type="ECO:0000256" key="3">
    <source>
        <dbReference type="ARBA" id="ARBA00022989"/>
    </source>
</evidence>
<organism evidence="7 8">
    <name type="scientific">Thecamonas trahens ATCC 50062</name>
    <dbReference type="NCBI Taxonomy" id="461836"/>
    <lineage>
        <taxon>Eukaryota</taxon>
        <taxon>Apusozoa</taxon>
        <taxon>Apusomonadida</taxon>
        <taxon>Apusomonadidae</taxon>
        <taxon>Thecamonas</taxon>
    </lineage>
</organism>
<keyword evidence="2 5" id="KW-0812">Transmembrane</keyword>
<dbReference type="RefSeq" id="XP_013758029.1">
    <property type="nucleotide sequence ID" value="XM_013902575.1"/>
</dbReference>
<dbReference type="STRING" id="461836.A0A0L0DB44"/>
<protein>
    <submittedName>
        <fullName evidence="7">4-alpha-methyl-sterol C4-methyl-oxidase</fullName>
    </submittedName>
</protein>
<keyword evidence="3 5" id="KW-1133">Transmembrane helix</keyword>
<feature type="transmembrane region" description="Helical" evidence="5">
    <location>
        <begin position="80"/>
        <end position="98"/>
    </location>
</feature>
<dbReference type="Proteomes" id="UP000054408">
    <property type="component" value="Unassembled WGS sequence"/>
</dbReference>
<keyword evidence="4 5" id="KW-0472">Membrane</keyword>
<accession>A0A0L0DB44</accession>
<feature type="transmembrane region" description="Helical" evidence="5">
    <location>
        <begin position="36"/>
        <end position="60"/>
    </location>
</feature>
<dbReference type="GeneID" id="25564752"/>
<keyword evidence="8" id="KW-1185">Reference proteome</keyword>
<evidence type="ECO:0000256" key="5">
    <source>
        <dbReference type="SAM" id="Phobius"/>
    </source>
</evidence>
<dbReference type="OMA" id="IVHEFIY"/>
<dbReference type="GO" id="GO:0008610">
    <property type="term" value="P:lipid biosynthetic process"/>
    <property type="evidence" value="ECO:0007669"/>
    <property type="project" value="InterPro"/>
</dbReference>
<evidence type="ECO:0000313" key="8">
    <source>
        <dbReference type="Proteomes" id="UP000054408"/>
    </source>
</evidence>
<feature type="transmembrane region" description="Helical" evidence="5">
    <location>
        <begin position="6"/>
        <end position="24"/>
    </location>
</feature>
<dbReference type="AlphaFoldDB" id="A0A0L0DB44"/>
<evidence type="ECO:0000256" key="2">
    <source>
        <dbReference type="ARBA" id="ARBA00022692"/>
    </source>
</evidence>
<feature type="domain" description="Fatty acid hydroxylase" evidence="6">
    <location>
        <begin position="85"/>
        <end position="214"/>
    </location>
</feature>
<evidence type="ECO:0000256" key="1">
    <source>
        <dbReference type="ARBA" id="ARBA00004370"/>
    </source>
</evidence>
<dbReference type="OrthoDB" id="1658724at2759"/>
<dbReference type="InterPro" id="IPR006694">
    <property type="entry name" value="Fatty_acid_hydroxylase"/>
</dbReference>
<dbReference type="Pfam" id="PF04116">
    <property type="entry name" value="FA_hydroxylase"/>
    <property type="match status" value="1"/>
</dbReference>
<dbReference type="GO" id="GO:0016020">
    <property type="term" value="C:membrane"/>
    <property type="evidence" value="ECO:0007669"/>
    <property type="project" value="UniProtKB-SubCell"/>
</dbReference>
<evidence type="ECO:0000313" key="7">
    <source>
        <dbReference type="EMBL" id="KNC49321.1"/>
    </source>
</evidence>
<name>A0A0L0DB44_THETB</name>
<dbReference type="PANTHER" id="PTHR11863">
    <property type="entry name" value="STEROL DESATURASE"/>
    <property type="match status" value="1"/>
</dbReference>
<evidence type="ECO:0000256" key="4">
    <source>
        <dbReference type="ARBA" id="ARBA00023136"/>
    </source>
</evidence>
<sequence length="235" mass="26500">MPMVFVGVNVALFAVHWLGLFREYKIQSAKFPSGSLLAETVKTIVINHLIVQPLLLWYLYIPFKAMGFHISPQLPSAWEMVWQIAVAVAVNETLFYFAHRTLHTKALYKAIHKQHHRYHAAVGIASEFAHPVEDLLANAIPTLAGMLLVGPHLATLLVWLALRVLETVDAHSGYAFPWSPFHFMDVAGKHDFHHSHNVGCFGTFFSVFDMIFHTDEAYLRHKHKLATAAAKAKAK</sequence>
<dbReference type="GO" id="GO:0005506">
    <property type="term" value="F:iron ion binding"/>
    <property type="evidence" value="ECO:0007669"/>
    <property type="project" value="InterPro"/>
</dbReference>
<dbReference type="GO" id="GO:0016491">
    <property type="term" value="F:oxidoreductase activity"/>
    <property type="evidence" value="ECO:0007669"/>
    <property type="project" value="InterPro"/>
</dbReference>